<evidence type="ECO:0000256" key="4">
    <source>
        <dbReference type="ARBA" id="ARBA00022679"/>
    </source>
</evidence>
<dbReference type="PANTHER" id="PTHR33908">
    <property type="entry name" value="MANNOSYLTRANSFERASE YKCB-RELATED"/>
    <property type="match status" value="1"/>
</dbReference>
<feature type="transmembrane region" description="Helical" evidence="8">
    <location>
        <begin position="24"/>
        <end position="44"/>
    </location>
</feature>
<evidence type="ECO:0000256" key="8">
    <source>
        <dbReference type="SAM" id="Phobius"/>
    </source>
</evidence>
<comment type="caution">
    <text evidence="9">The sequence shown here is derived from an EMBL/GenBank/DDBJ whole genome shotgun (WGS) entry which is preliminary data.</text>
</comment>
<keyword evidence="3" id="KW-0328">Glycosyltransferase</keyword>
<keyword evidence="7 8" id="KW-0472">Membrane</keyword>
<evidence type="ECO:0000313" key="10">
    <source>
        <dbReference type="Proteomes" id="UP000238650"/>
    </source>
</evidence>
<keyword evidence="4" id="KW-0808">Transferase</keyword>
<dbReference type="AlphaFoldDB" id="A0A2S9QPV7"/>
<dbReference type="InterPro" id="IPR006311">
    <property type="entry name" value="TAT_signal"/>
</dbReference>
<dbReference type="PROSITE" id="PS51318">
    <property type="entry name" value="TAT"/>
    <property type="match status" value="1"/>
</dbReference>
<evidence type="ECO:0000256" key="3">
    <source>
        <dbReference type="ARBA" id="ARBA00022676"/>
    </source>
</evidence>
<dbReference type="GO" id="GO:0010041">
    <property type="term" value="P:response to iron(III) ion"/>
    <property type="evidence" value="ECO:0007669"/>
    <property type="project" value="TreeGrafter"/>
</dbReference>
<dbReference type="GO" id="GO:0016763">
    <property type="term" value="F:pentosyltransferase activity"/>
    <property type="evidence" value="ECO:0007669"/>
    <property type="project" value="TreeGrafter"/>
</dbReference>
<dbReference type="Proteomes" id="UP000238650">
    <property type="component" value="Unassembled WGS sequence"/>
</dbReference>
<proteinExistence type="predicted"/>
<evidence type="ECO:0000313" key="9">
    <source>
        <dbReference type="EMBL" id="PRI11618.1"/>
    </source>
</evidence>
<reference evidence="9 10" key="1">
    <citation type="journal article" date="2017" name="New Microbes New Infect">
        <title>Genome sequence of 'Leucobacter massiliensis' sp. nov. isolated from human pharynx after travel to the 2014 Hajj.</title>
        <authorList>
            <person name="Leangapichart T."/>
            <person name="Gautret P."/>
            <person name="Nguyen T.T."/>
            <person name="Armstrong N."/>
            <person name="Rolain J.M."/>
        </authorList>
    </citation>
    <scope>NUCLEOTIDE SEQUENCE [LARGE SCALE GENOMIC DNA]</scope>
    <source>
        <strain evidence="9 10">122RC15</strain>
    </source>
</reference>
<accession>A0A2S9QPV7</accession>
<gene>
    <name evidence="9" type="ORF">B4915_05795</name>
</gene>
<evidence type="ECO:0000256" key="5">
    <source>
        <dbReference type="ARBA" id="ARBA00022692"/>
    </source>
</evidence>
<feature type="transmembrane region" description="Helical" evidence="8">
    <location>
        <begin position="300"/>
        <end position="319"/>
    </location>
</feature>
<dbReference type="RefSeq" id="WP_105804890.1">
    <property type="nucleotide sequence ID" value="NZ_MWZD01000015.1"/>
</dbReference>
<dbReference type="PANTHER" id="PTHR33908:SF3">
    <property type="entry name" value="UNDECAPRENYL PHOSPHATE-ALPHA-4-AMINO-4-DEOXY-L-ARABINOSE ARABINOSYL TRANSFERASE"/>
    <property type="match status" value="1"/>
</dbReference>
<feature type="transmembrane region" description="Helical" evidence="8">
    <location>
        <begin position="148"/>
        <end position="166"/>
    </location>
</feature>
<feature type="transmembrane region" description="Helical" evidence="8">
    <location>
        <begin position="214"/>
        <end position="235"/>
    </location>
</feature>
<feature type="transmembrane region" description="Helical" evidence="8">
    <location>
        <begin position="65"/>
        <end position="87"/>
    </location>
</feature>
<feature type="transmembrane region" description="Helical" evidence="8">
    <location>
        <begin position="178"/>
        <end position="202"/>
    </location>
</feature>
<dbReference type="InterPro" id="IPR050297">
    <property type="entry name" value="LipidA_mod_glycosyltrf_83"/>
</dbReference>
<keyword evidence="10" id="KW-1185">Reference proteome</keyword>
<dbReference type="EMBL" id="MWZD01000015">
    <property type="protein sequence ID" value="PRI11618.1"/>
    <property type="molecule type" value="Genomic_DNA"/>
</dbReference>
<feature type="transmembrane region" description="Helical" evidence="8">
    <location>
        <begin position="99"/>
        <end position="116"/>
    </location>
</feature>
<sequence length="506" mass="54884">MTSTTDSPSSARKLARRTLLRHGAAVPVAVGLGAALVSGIGIGVPSMWGDEAASVMSAQRPWDSLWAMAANIDAVHTMYYALLHLWIDAFGASAFAVRLPSALAVGVAVSGVFTLCRMLSEARLAFIASIACVLLPRFGFMAAETRSAALSAALMTWLTVLLVHLVRSRELRLRWWVLYGVVLVVSVHLFLYTALIAAVHLLTLLVLRAPRPVWWRWAWATVLAGLACIPFALVASGQQGQIAFLARRDPKNPMAIFVHQWFGALPIAVFAWILIIGAVAWAVTSRVRAPSREADADRRALISIAAAWLMVPMLLLLLADAVAGPLYTGRYLSFSAPAAGILMGAAVSLVRPRPLAAVVGAVALLLTVPFAVSQRTENAKYGSDWAQVSAYVGARSQPGDGVVFDEGVRPSRKPRLALRLYPEGFRDTSDLGLVRSYEQTDGLWDVVKPLHELPGALDGRERVWVIARSDEGTSDDERTLRRAGFRLVDTHWLSRDVILLYTKGTP</sequence>
<dbReference type="GO" id="GO:0005886">
    <property type="term" value="C:plasma membrane"/>
    <property type="evidence" value="ECO:0007669"/>
    <property type="project" value="UniProtKB-SubCell"/>
</dbReference>
<evidence type="ECO:0000256" key="7">
    <source>
        <dbReference type="ARBA" id="ARBA00023136"/>
    </source>
</evidence>
<dbReference type="OrthoDB" id="5318634at2"/>
<evidence type="ECO:0000256" key="6">
    <source>
        <dbReference type="ARBA" id="ARBA00022989"/>
    </source>
</evidence>
<keyword evidence="6 8" id="KW-1133">Transmembrane helix</keyword>
<protein>
    <submittedName>
        <fullName evidence="9">Uncharacterized protein</fullName>
    </submittedName>
</protein>
<keyword evidence="5 8" id="KW-0812">Transmembrane</keyword>
<comment type="subcellular location">
    <subcellularLocation>
        <location evidence="1">Cell membrane</location>
        <topology evidence="1">Multi-pass membrane protein</topology>
    </subcellularLocation>
</comment>
<feature type="transmembrane region" description="Helical" evidence="8">
    <location>
        <begin position="331"/>
        <end position="349"/>
    </location>
</feature>
<feature type="transmembrane region" description="Helical" evidence="8">
    <location>
        <begin position="256"/>
        <end position="280"/>
    </location>
</feature>
<keyword evidence="2" id="KW-1003">Cell membrane</keyword>
<feature type="transmembrane region" description="Helical" evidence="8">
    <location>
        <begin position="355"/>
        <end position="372"/>
    </location>
</feature>
<name>A0A2S9QPV7_9MICO</name>
<organism evidence="9 10">
    <name type="scientific">Leucobacter massiliensis</name>
    <dbReference type="NCBI Taxonomy" id="1686285"/>
    <lineage>
        <taxon>Bacteria</taxon>
        <taxon>Bacillati</taxon>
        <taxon>Actinomycetota</taxon>
        <taxon>Actinomycetes</taxon>
        <taxon>Micrococcales</taxon>
        <taxon>Microbacteriaceae</taxon>
        <taxon>Leucobacter</taxon>
    </lineage>
</organism>
<evidence type="ECO:0000256" key="1">
    <source>
        <dbReference type="ARBA" id="ARBA00004651"/>
    </source>
</evidence>
<evidence type="ECO:0000256" key="2">
    <source>
        <dbReference type="ARBA" id="ARBA00022475"/>
    </source>
</evidence>
<dbReference type="GO" id="GO:0009103">
    <property type="term" value="P:lipopolysaccharide biosynthetic process"/>
    <property type="evidence" value="ECO:0007669"/>
    <property type="project" value="UniProtKB-ARBA"/>
</dbReference>